<comment type="caution">
    <text evidence="4">The sequence shown here is derived from an EMBL/GenBank/DDBJ whole genome shotgun (WGS) entry which is preliminary data.</text>
</comment>
<reference evidence="4 6" key="1">
    <citation type="submission" date="2020-08" db="EMBL/GenBank/DDBJ databases">
        <title>Sequencing the genomes of 1000 actinobacteria strains.</title>
        <authorList>
            <person name="Klenk H.-P."/>
        </authorList>
    </citation>
    <scope>NUCLEOTIDE SEQUENCE [LARGE SCALE GENOMIC DNA]</scope>
    <source>
        <strain evidence="4 6">DSM 45258</strain>
    </source>
</reference>
<evidence type="ECO:0000313" key="6">
    <source>
        <dbReference type="Proteomes" id="UP000567922"/>
    </source>
</evidence>
<keyword evidence="2" id="KW-0472">Membrane</keyword>
<dbReference type="InterPro" id="IPR022081">
    <property type="entry name" value="DUF3631"/>
</dbReference>
<evidence type="ECO:0000313" key="4">
    <source>
        <dbReference type="EMBL" id="MBB3037436.1"/>
    </source>
</evidence>
<sequence>MSDGAEILNRTETSIRRYCVLPSNHAFVAVVLWAVLTHLTAAFEYAPRMVARSPEKRSGKSRLLEVLDALVYQPLRAVNATVAYIFRSLDADPPPTLLFDEADTIFGTKKVAENNEDLRGLLNAGFQRGLPVGRTVGPQHTPVEFETFAMAALAGIGKMPDTIEDRAIVVVMRRRKPTEHVQPYRTRRDRPALERLRKDIAAWADTVRHQLEGYEPENLGVEDRAADVWEPLIAVADMAGGDWPKRARAAAVAMVAAAEEDESDSVNVTLLRDIKDVFESLHVSFLKSDALCVKLHEIEDSPWRQFELNPSKLGHRLKEYGIKTAFRDGYKKERGYRLTDFSDTFERYLPKREEPNSSGSPSEAVRSRLNGVDQAERSDALNQSDTLKVSEKIKPSDDKRSLNGVLTPSDAFGHLPAGKRNAGTSREGAQSHE</sequence>
<evidence type="ECO:0000259" key="3">
    <source>
        <dbReference type="Pfam" id="PF12307"/>
    </source>
</evidence>
<feature type="compositionally biased region" description="Basic and acidic residues" evidence="1">
    <location>
        <begin position="388"/>
        <end position="401"/>
    </location>
</feature>
<name>A0A839RMY9_9ACTN</name>
<evidence type="ECO:0000256" key="1">
    <source>
        <dbReference type="SAM" id="MobiDB-lite"/>
    </source>
</evidence>
<keyword evidence="2" id="KW-0812">Transmembrane</keyword>
<feature type="region of interest" description="Disordered" evidence="1">
    <location>
        <begin position="349"/>
        <end position="433"/>
    </location>
</feature>
<feature type="transmembrane region" description="Helical" evidence="2">
    <location>
        <begin position="26"/>
        <end position="46"/>
    </location>
</feature>
<dbReference type="AlphaFoldDB" id="A0A839RMY9"/>
<accession>A0A839RMY9</accession>
<dbReference type="EMBL" id="JACHWS010000002">
    <property type="protein sequence ID" value="MBB3037436.1"/>
    <property type="molecule type" value="Genomic_DNA"/>
</dbReference>
<gene>
    <name evidence="4" type="ORF">FHU29_001885</name>
    <name evidence="5" type="ORF">FHU29_001902</name>
</gene>
<dbReference type="RefSeq" id="WP_064441187.1">
    <property type="nucleotide sequence ID" value="NZ_BDDI01000012.1"/>
</dbReference>
<keyword evidence="2" id="KW-1133">Transmembrane helix</keyword>
<dbReference type="OrthoDB" id="3261135at2"/>
<protein>
    <recommendedName>
        <fullName evidence="3">DUF3631 domain-containing protein</fullName>
    </recommendedName>
</protein>
<organism evidence="4 6">
    <name type="scientific">Hoyosella altamirensis</name>
    <dbReference type="NCBI Taxonomy" id="616997"/>
    <lineage>
        <taxon>Bacteria</taxon>
        <taxon>Bacillati</taxon>
        <taxon>Actinomycetota</taxon>
        <taxon>Actinomycetes</taxon>
        <taxon>Mycobacteriales</taxon>
        <taxon>Hoyosellaceae</taxon>
        <taxon>Hoyosella</taxon>
    </lineage>
</organism>
<evidence type="ECO:0000313" key="5">
    <source>
        <dbReference type="EMBL" id="MBB3037453.1"/>
    </source>
</evidence>
<dbReference type="Pfam" id="PF12307">
    <property type="entry name" value="DUF3631"/>
    <property type="match status" value="1"/>
</dbReference>
<feature type="domain" description="DUF3631" evidence="3">
    <location>
        <begin position="172"/>
        <end position="348"/>
    </location>
</feature>
<dbReference type="EMBL" id="JACHWS010000002">
    <property type="protein sequence ID" value="MBB3037453.1"/>
    <property type="molecule type" value="Genomic_DNA"/>
</dbReference>
<feature type="compositionally biased region" description="Polar residues" evidence="1">
    <location>
        <begin position="422"/>
        <end position="433"/>
    </location>
</feature>
<evidence type="ECO:0000256" key="2">
    <source>
        <dbReference type="SAM" id="Phobius"/>
    </source>
</evidence>
<keyword evidence="6" id="KW-1185">Reference proteome</keyword>
<dbReference type="Proteomes" id="UP000567922">
    <property type="component" value="Unassembled WGS sequence"/>
</dbReference>
<proteinExistence type="predicted"/>